<name>A0A2S4N843_9FLAO</name>
<dbReference type="PANTHER" id="PTHR38474:SF1">
    <property type="entry name" value="SLR0299 PROTEIN"/>
    <property type="match status" value="1"/>
</dbReference>
<protein>
    <submittedName>
        <fullName evidence="2">Chloramphenicol O-acetyltransferase type A</fullName>
    </submittedName>
</protein>
<keyword evidence="3" id="KW-1185">Reference proteome</keyword>
<dbReference type="InterPro" id="IPR001707">
    <property type="entry name" value="Cmp_AcTrfase"/>
</dbReference>
<keyword evidence="2" id="KW-0808">Transferase</keyword>
<dbReference type="PIRSF" id="PIRSF000440">
    <property type="entry name" value="CAT"/>
    <property type="match status" value="1"/>
</dbReference>
<dbReference type="InterPro" id="IPR023213">
    <property type="entry name" value="CAT-like_dom_sf"/>
</dbReference>
<proteinExistence type="predicted"/>
<dbReference type="Gene3D" id="3.30.559.10">
    <property type="entry name" value="Chloramphenicol acetyltransferase-like domain"/>
    <property type="match status" value="1"/>
</dbReference>
<dbReference type="EMBL" id="PQNY01000007">
    <property type="protein sequence ID" value="POS01866.1"/>
    <property type="molecule type" value="Genomic_DNA"/>
</dbReference>
<reference evidence="2 3" key="1">
    <citation type="submission" date="2018-01" db="EMBL/GenBank/DDBJ databases">
        <title>Genomic Encyclopedia of Type Strains, Phase I: the one thousand microbial genomes (KMG-I) project.</title>
        <authorList>
            <person name="Goeker M."/>
        </authorList>
    </citation>
    <scope>NUCLEOTIDE SEQUENCE [LARGE SCALE GENOMIC DNA]</scope>
    <source>
        <strain evidence="2 3">DSM 17960</strain>
    </source>
</reference>
<dbReference type="RefSeq" id="WP_317047134.1">
    <property type="nucleotide sequence ID" value="NZ_PQNY01000007.1"/>
</dbReference>
<accession>A0A2S4N843</accession>
<evidence type="ECO:0000313" key="3">
    <source>
        <dbReference type="Proteomes" id="UP000237056"/>
    </source>
</evidence>
<evidence type="ECO:0000256" key="1">
    <source>
        <dbReference type="PIRSR" id="PIRSR000440-1"/>
    </source>
</evidence>
<evidence type="ECO:0000313" key="2">
    <source>
        <dbReference type="EMBL" id="POS01866.1"/>
    </source>
</evidence>
<comment type="caution">
    <text evidence="2">The sequence shown here is derived from an EMBL/GenBank/DDBJ whole genome shotgun (WGS) entry which is preliminary data.</text>
</comment>
<dbReference type="Pfam" id="PF00302">
    <property type="entry name" value="CAT"/>
    <property type="match status" value="1"/>
</dbReference>
<organism evidence="2 3">
    <name type="scientific">Flavobacterium croceum DSM 17960</name>
    <dbReference type="NCBI Taxonomy" id="1121886"/>
    <lineage>
        <taxon>Bacteria</taxon>
        <taxon>Pseudomonadati</taxon>
        <taxon>Bacteroidota</taxon>
        <taxon>Flavobacteriia</taxon>
        <taxon>Flavobacteriales</taxon>
        <taxon>Flavobacteriaceae</taxon>
        <taxon>Flavobacterium</taxon>
    </lineage>
</organism>
<sequence>MSIKTKIDLEIWNRKEHFEFFSKMEEPFWGITTTLDVTQAYHKAKSLSISFFTYYLYQTLCAVNSVENFKLRILNNDVYLFDTIDASATVMRNDTTFGFSYMKFDKDLQLFQSIVLDEINRIEQTTGLFTKLDFPENLIHFSALPWVDFSALSHARGFSYPDSCPKISWGKLIDIDNKKTMAVSIHVHHGLVDGYHVGVFVEKLQELLNS</sequence>
<dbReference type="SMART" id="SM01059">
    <property type="entry name" value="CAT"/>
    <property type="match status" value="1"/>
</dbReference>
<dbReference type="SUPFAM" id="SSF52777">
    <property type="entry name" value="CoA-dependent acyltransferases"/>
    <property type="match status" value="1"/>
</dbReference>
<feature type="active site" description="Proton acceptor" evidence="1">
    <location>
        <position position="189"/>
    </location>
</feature>
<dbReference type="GO" id="GO:0008811">
    <property type="term" value="F:chloramphenicol O-acetyltransferase activity"/>
    <property type="evidence" value="ECO:0007669"/>
    <property type="project" value="InterPro"/>
</dbReference>
<dbReference type="Proteomes" id="UP000237056">
    <property type="component" value="Unassembled WGS sequence"/>
</dbReference>
<dbReference type="PANTHER" id="PTHR38474">
    <property type="entry name" value="SLR0299 PROTEIN"/>
    <property type="match status" value="1"/>
</dbReference>
<gene>
    <name evidence="2" type="ORF">Q361_10756</name>
</gene>
<dbReference type="AlphaFoldDB" id="A0A2S4N843"/>